<dbReference type="PANTHER" id="PTHR30244">
    <property type="entry name" value="TRANSAMINASE"/>
    <property type="match status" value="1"/>
</dbReference>
<evidence type="ECO:0000256" key="1">
    <source>
        <dbReference type="PIRSR" id="PIRSR000390-1"/>
    </source>
</evidence>
<evidence type="ECO:0008006" key="6">
    <source>
        <dbReference type="Google" id="ProtNLM"/>
    </source>
</evidence>
<name>A0A1G2L497_9BACT</name>
<dbReference type="Pfam" id="PF01041">
    <property type="entry name" value="DegT_DnrJ_EryC1"/>
    <property type="match status" value="1"/>
</dbReference>
<dbReference type="Proteomes" id="UP000177982">
    <property type="component" value="Unassembled WGS sequence"/>
</dbReference>
<dbReference type="Gene3D" id="3.90.1150.10">
    <property type="entry name" value="Aspartate Aminotransferase, domain 1"/>
    <property type="match status" value="1"/>
</dbReference>
<dbReference type="SUPFAM" id="SSF53383">
    <property type="entry name" value="PLP-dependent transferases"/>
    <property type="match status" value="1"/>
</dbReference>
<proteinExistence type="inferred from homology"/>
<dbReference type="GO" id="GO:0000271">
    <property type="term" value="P:polysaccharide biosynthetic process"/>
    <property type="evidence" value="ECO:0007669"/>
    <property type="project" value="TreeGrafter"/>
</dbReference>
<organism evidence="4 5">
    <name type="scientific">Candidatus Sungbacteria bacterium RIFCSPLOWO2_01_FULL_47_10</name>
    <dbReference type="NCBI Taxonomy" id="1802276"/>
    <lineage>
        <taxon>Bacteria</taxon>
        <taxon>Candidatus Sungiibacteriota</taxon>
    </lineage>
</organism>
<dbReference type="InterPro" id="IPR015424">
    <property type="entry name" value="PyrdxlP-dep_Trfase"/>
</dbReference>
<dbReference type="PIRSF" id="PIRSF000390">
    <property type="entry name" value="PLP_StrS"/>
    <property type="match status" value="1"/>
</dbReference>
<evidence type="ECO:0000313" key="4">
    <source>
        <dbReference type="EMBL" id="OHA06390.1"/>
    </source>
</evidence>
<dbReference type="PANTHER" id="PTHR30244:SF34">
    <property type="entry name" value="DTDP-4-AMINO-4,6-DIDEOXYGALACTOSE TRANSAMINASE"/>
    <property type="match status" value="1"/>
</dbReference>
<reference evidence="4 5" key="1">
    <citation type="journal article" date="2016" name="Nat. Commun.">
        <title>Thousands of microbial genomes shed light on interconnected biogeochemical processes in an aquifer system.</title>
        <authorList>
            <person name="Anantharaman K."/>
            <person name="Brown C.T."/>
            <person name="Hug L.A."/>
            <person name="Sharon I."/>
            <person name="Castelle C.J."/>
            <person name="Probst A.J."/>
            <person name="Thomas B.C."/>
            <person name="Singh A."/>
            <person name="Wilkins M.J."/>
            <person name="Karaoz U."/>
            <person name="Brodie E.L."/>
            <person name="Williams K.H."/>
            <person name="Hubbard S.S."/>
            <person name="Banfield J.F."/>
        </authorList>
    </citation>
    <scope>NUCLEOTIDE SEQUENCE [LARGE SCALE GENOMIC DNA]</scope>
</reference>
<gene>
    <name evidence="4" type="ORF">A2934_03515</name>
</gene>
<dbReference type="AlphaFoldDB" id="A0A1G2L497"/>
<dbReference type="GO" id="GO:0008483">
    <property type="term" value="F:transaminase activity"/>
    <property type="evidence" value="ECO:0007669"/>
    <property type="project" value="TreeGrafter"/>
</dbReference>
<dbReference type="EMBL" id="MHQO01000032">
    <property type="protein sequence ID" value="OHA06390.1"/>
    <property type="molecule type" value="Genomic_DNA"/>
</dbReference>
<feature type="active site" description="Proton acceptor" evidence="1">
    <location>
        <position position="182"/>
    </location>
</feature>
<comment type="similarity">
    <text evidence="3">Belongs to the DegT/DnrJ/EryC1 family.</text>
</comment>
<dbReference type="CDD" id="cd00616">
    <property type="entry name" value="AHBA_syn"/>
    <property type="match status" value="1"/>
</dbReference>
<dbReference type="GO" id="GO:0030170">
    <property type="term" value="F:pyridoxal phosphate binding"/>
    <property type="evidence" value="ECO:0007669"/>
    <property type="project" value="TreeGrafter"/>
</dbReference>
<protein>
    <recommendedName>
        <fullName evidence="6">DegT/DnrJ/EryC1/StrS family aminotransferase</fullName>
    </recommendedName>
</protein>
<feature type="modified residue" description="N6-(pyridoxal phosphate)lysine" evidence="2">
    <location>
        <position position="182"/>
    </location>
</feature>
<dbReference type="InterPro" id="IPR015421">
    <property type="entry name" value="PyrdxlP-dep_Trfase_major"/>
</dbReference>
<dbReference type="Gene3D" id="3.40.640.10">
    <property type="entry name" value="Type I PLP-dependent aspartate aminotransferase-like (Major domain)"/>
    <property type="match status" value="1"/>
</dbReference>
<comment type="caution">
    <text evidence="4">The sequence shown here is derived from an EMBL/GenBank/DDBJ whole genome shotgun (WGS) entry which is preliminary data.</text>
</comment>
<evidence type="ECO:0000256" key="2">
    <source>
        <dbReference type="PIRSR" id="PIRSR000390-2"/>
    </source>
</evidence>
<sequence length="375" mass="42455">MIMRIPLFKPHLGDEELHELAGVFKSAWVGMGPKTVELEAKVARANEVEHAVGVTSCTAALQLSLEALGVTSGEVIIPPITHAATANAVMFNGAKPVFADVEEDTLCIDPEDIERKITKKTRAIIPVHLGGHSCDMDAIMKIARRHKLVVIEDCANAQGARYKGKMVGSIGNAGCLSFESKKNMTTGDGGMILTSDAKIAERLRRLRFYGTSRDTWSRFSGVKKYTWQYDVVELGWKYNMNDIHAAIGLAQFKKLPWMLRQKDRIRNIYNRGLAGIPWLKTPKDRPYTKSGWWLYIIRVEARDRFVDYLSSKGITTGVHFEPIYHHSYLKKRGIRSKTPVAEWSWLHLVSLPYFPTMTDKEIRYVIEMIKKFGTR</sequence>
<accession>A0A1G2L497</accession>
<evidence type="ECO:0000313" key="5">
    <source>
        <dbReference type="Proteomes" id="UP000177982"/>
    </source>
</evidence>
<evidence type="ECO:0000256" key="3">
    <source>
        <dbReference type="RuleBase" id="RU004508"/>
    </source>
</evidence>
<dbReference type="InterPro" id="IPR000653">
    <property type="entry name" value="DegT/StrS_aminotransferase"/>
</dbReference>
<keyword evidence="2 3" id="KW-0663">Pyridoxal phosphate</keyword>
<dbReference type="InterPro" id="IPR015422">
    <property type="entry name" value="PyrdxlP-dep_Trfase_small"/>
</dbReference>